<evidence type="ECO:0000256" key="14">
    <source>
        <dbReference type="SAM" id="MobiDB-lite"/>
    </source>
</evidence>
<evidence type="ECO:0000256" key="12">
    <source>
        <dbReference type="ARBA" id="ARBA00023166"/>
    </source>
</evidence>
<keyword evidence="5" id="KW-0521">NADP</keyword>
<keyword evidence="8" id="KW-0560">Oxidoreductase</keyword>
<feature type="transmembrane region" description="Helical" evidence="15">
    <location>
        <begin position="155"/>
        <end position="174"/>
    </location>
</feature>
<evidence type="ECO:0000256" key="7">
    <source>
        <dbReference type="ARBA" id="ARBA00022989"/>
    </source>
</evidence>
<proteinExistence type="inferred from homology"/>
<reference evidence="16" key="1">
    <citation type="submission" date="2021-01" db="EMBL/GenBank/DDBJ databases">
        <authorList>
            <person name="Corre E."/>
            <person name="Pelletier E."/>
            <person name="Niang G."/>
            <person name="Scheremetjew M."/>
            <person name="Finn R."/>
            <person name="Kale V."/>
            <person name="Holt S."/>
            <person name="Cochrane G."/>
            <person name="Meng A."/>
            <person name="Brown T."/>
            <person name="Cohen L."/>
        </authorList>
    </citation>
    <scope>NUCLEOTIDE SEQUENCE</scope>
    <source>
        <strain evidence="16">CCMP1205</strain>
    </source>
</reference>
<protein>
    <submittedName>
        <fullName evidence="16">Uncharacterized protein</fullName>
    </submittedName>
</protein>
<evidence type="ECO:0000256" key="15">
    <source>
        <dbReference type="SAM" id="Phobius"/>
    </source>
</evidence>
<keyword evidence="6" id="KW-0752">Steroid biosynthesis</keyword>
<keyword evidence="9" id="KW-0756">Sterol biosynthesis</keyword>
<dbReference type="Pfam" id="PF01222">
    <property type="entry name" value="ERG4_ERG24"/>
    <property type="match status" value="2"/>
</dbReference>
<organism evidence="16">
    <name type="scientific">Chloropicon primus</name>
    <dbReference type="NCBI Taxonomy" id="1764295"/>
    <lineage>
        <taxon>Eukaryota</taxon>
        <taxon>Viridiplantae</taxon>
        <taxon>Chlorophyta</taxon>
        <taxon>Chloropicophyceae</taxon>
        <taxon>Chloropicales</taxon>
        <taxon>Chloropicaceae</taxon>
        <taxon>Chloropicon</taxon>
    </lineage>
</organism>
<evidence type="ECO:0000256" key="9">
    <source>
        <dbReference type="ARBA" id="ARBA00023011"/>
    </source>
</evidence>
<sequence length="492" mass="55662">MNGCVGRGAPPSGPKEHQPKEMGGTLGNLLLIAWSHWILYYLWYCLVHNDAKLRDPLFDGRELWSDMRAAISEHARPTAFAVAFYSTFFVGQLLLAAFMPGPELRGRPVEYDETKRLSYLINGLSSWWLTLGVMLVTQAAGIFNWARLHDHYGEVLTVAVVFSDVFAVLLYFGALATGNSYRMTGDHVHDFFFGAVLHPRVGRVDLKMFAEGRVSWILLFMLTFGSSVKQAQLEALDQAASSPAGPGDSLQALGFHVLRDGNMWFILLAHFLYSNAVMKGEECIPMTWDIFYEKFGFMLIFWNFTGVPFMYCLQSMYLVRYRNKEETTHPLAYKLMCYGLLLSAYYVWDVSQSQKKSVPSKGGERRRVHQEKARLPPAALERPGEAKVHEHRVRVQASRGWVLEVREENSLHLGLHHGLDVGTDLRLRELCPLLLPLLLPLHDPASDVEGHFQVQAQVRQGLGQVLRAGALRLRAPGLLSGRTDRSFFFWDG</sequence>
<evidence type="ECO:0000256" key="2">
    <source>
        <dbReference type="ARBA" id="ARBA00005402"/>
    </source>
</evidence>
<keyword evidence="10" id="KW-0443">Lipid metabolism</keyword>
<comment type="subcellular location">
    <subcellularLocation>
        <location evidence="1">Membrane</location>
        <topology evidence="1">Multi-pass membrane protein</topology>
    </subcellularLocation>
</comment>
<name>A0A7S2T1B2_9CHLO</name>
<feature type="transmembrane region" description="Helical" evidence="15">
    <location>
        <begin position="119"/>
        <end position="143"/>
    </location>
</feature>
<feature type="compositionally biased region" description="Basic and acidic residues" evidence="14">
    <location>
        <begin position="362"/>
        <end position="374"/>
    </location>
</feature>
<accession>A0A7S2T1B2</accession>
<feature type="transmembrane region" description="Helical" evidence="15">
    <location>
        <begin position="331"/>
        <end position="348"/>
    </location>
</feature>
<keyword evidence="3" id="KW-0444">Lipid biosynthesis</keyword>
<keyword evidence="7 15" id="KW-1133">Transmembrane helix</keyword>
<evidence type="ECO:0000256" key="8">
    <source>
        <dbReference type="ARBA" id="ARBA00023002"/>
    </source>
</evidence>
<evidence type="ECO:0000256" key="10">
    <source>
        <dbReference type="ARBA" id="ARBA00023098"/>
    </source>
</evidence>
<feature type="region of interest" description="Disordered" evidence="14">
    <location>
        <begin position="1"/>
        <end position="20"/>
    </location>
</feature>
<keyword evidence="4 15" id="KW-0812">Transmembrane</keyword>
<dbReference type="GO" id="GO:0000246">
    <property type="term" value="F:Delta24(24-1) sterol reductase activity"/>
    <property type="evidence" value="ECO:0007669"/>
    <property type="project" value="TreeGrafter"/>
</dbReference>
<feature type="transmembrane region" description="Helical" evidence="15">
    <location>
        <begin position="29"/>
        <end position="47"/>
    </location>
</feature>
<evidence type="ECO:0000256" key="11">
    <source>
        <dbReference type="ARBA" id="ARBA00023136"/>
    </source>
</evidence>
<dbReference type="PANTHER" id="PTHR21257:SF31">
    <property type="entry name" value="DELTA(24(24(1)))-STEROL REDUCTASE ERG4"/>
    <property type="match status" value="1"/>
</dbReference>
<dbReference type="PANTHER" id="PTHR21257">
    <property type="entry name" value="DELTA(14)-STEROL REDUCTASE"/>
    <property type="match status" value="1"/>
</dbReference>
<evidence type="ECO:0000256" key="5">
    <source>
        <dbReference type="ARBA" id="ARBA00022857"/>
    </source>
</evidence>
<keyword evidence="12" id="KW-1207">Sterol metabolism</keyword>
<dbReference type="GO" id="GO:0006696">
    <property type="term" value="P:ergosterol biosynthetic process"/>
    <property type="evidence" value="ECO:0007669"/>
    <property type="project" value="TreeGrafter"/>
</dbReference>
<dbReference type="AlphaFoldDB" id="A0A7S2T1B2"/>
<keyword evidence="11 15" id="KW-0472">Membrane</keyword>
<evidence type="ECO:0000313" key="16">
    <source>
        <dbReference type="EMBL" id="CAD9715731.1"/>
    </source>
</evidence>
<evidence type="ECO:0000256" key="1">
    <source>
        <dbReference type="ARBA" id="ARBA00004141"/>
    </source>
</evidence>
<dbReference type="GO" id="GO:0005789">
    <property type="term" value="C:endoplasmic reticulum membrane"/>
    <property type="evidence" value="ECO:0007669"/>
    <property type="project" value="TreeGrafter"/>
</dbReference>
<evidence type="ECO:0000256" key="6">
    <source>
        <dbReference type="ARBA" id="ARBA00022955"/>
    </source>
</evidence>
<evidence type="ECO:0000256" key="4">
    <source>
        <dbReference type="ARBA" id="ARBA00022692"/>
    </source>
</evidence>
<feature type="transmembrane region" description="Helical" evidence="15">
    <location>
        <begin position="295"/>
        <end position="319"/>
    </location>
</feature>
<evidence type="ECO:0000256" key="3">
    <source>
        <dbReference type="ARBA" id="ARBA00022516"/>
    </source>
</evidence>
<evidence type="ECO:0000256" key="13">
    <source>
        <dbReference type="ARBA" id="ARBA00023221"/>
    </source>
</evidence>
<comment type="similarity">
    <text evidence="2">Belongs to the ERG4/ERG24 family.</text>
</comment>
<dbReference type="EMBL" id="HBHL01007128">
    <property type="protein sequence ID" value="CAD9715731.1"/>
    <property type="molecule type" value="Transcribed_RNA"/>
</dbReference>
<feature type="region of interest" description="Disordered" evidence="14">
    <location>
        <begin position="356"/>
        <end position="381"/>
    </location>
</feature>
<dbReference type="InterPro" id="IPR001171">
    <property type="entry name" value="ERG24_DHCR-like"/>
</dbReference>
<keyword evidence="13" id="KW-0753">Steroid metabolism</keyword>
<gene>
    <name evidence="16" type="ORF">CPRI1469_LOCUS4587</name>
</gene>
<feature type="transmembrane region" description="Helical" evidence="15">
    <location>
        <begin position="78"/>
        <end position="99"/>
    </location>
</feature>